<dbReference type="Pfam" id="PF00536">
    <property type="entry name" value="SAM_1"/>
    <property type="match status" value="1"/>
</dbReference>
<dbReference type="InterPro" id="IPR013761">
    <property type="entry name" value="SAM/pointed_sf"/>
</dbReference>
<dbReference type="Gene3D" id="2.30.30.140">
    <property type="match status" value="2"/>
</dbReference>
<feature type="domain" description="SAM" evidence="10">
    <location>
        <begin position="617"/>
        <end position="685"/>
    </location>
</feature>
<keyword evidence="3" id="KW-0678">Repressor</keyword>
<evidence type="ECO:0000256" key="7">
    <source>
        <dbReference type="ARBA" id="ARBA00023242"/>
    </source>
</evidence>
<protein>
    <recommendedName>
        <fullName evidence="10">SAM domain-containing protein</fullName>
    </recommendedName>
</protein>
<keyword evidence="7" id="KW-0539">Nucleus</keyword>
<evidence type="ECO:0000256" key="8">
    <source>
        <dbReference type="PROSITE-ProRule" id="PRU00459"/>
    </source>
</evidence>
<gene>
    <name evidence="11" type="ORF">V9T40_007235</name>
</gene>
<evidence type="ECO:0000256" key="4">
    <source>
        <dbReference type="ARBA" id="ARBA00022737"/>
    </source>
</evidence>
<dbReference type="SMART" id="SM00454">
    <property type="entry name" value="SAM"/>
    <property type="match status" value="1"/>
</dbReference>
<feature type="compositionally biased region" description="Low complexity" evidence="9">
    <location>
        <begin position="104"/>
        <end position="118"/>
    </location>
</feature>
<dbReference type="Gene3D" id="1.10.150.50">
    <property type="entry name" value="Transcription Factor, Ets-1"/>
    <property type="match status" value="1"/>
</dbReference>
<evidence type="ECO:0000256" key="1">
    <source>
        <dbReference type="ARBA" id="ARBA00004123"/>
    </source>
</evidence>
<dbReference type="Gene3D" id="3.90.1150.190">
    <property type="entry name" value="SLED domain"/>
    <property type="match status" value="1"/>
</dbReference>
<dbReference type="CDD" id="cd09578">
    <property type="entry name" value="SAM_Scm"/>
    <property type="match status" value="1"/>
</dbReference>
<evidence type="ECO:0000256" key="2">
    <source>
        <dbReference type="ARBA" id="ARBA00008469"/>
    </source>
</evidence>
<dbReference type="GO" id="GO:0005634">
    <property type="term" value="C:nucleus"/>
    <property type="evidence" value="ECO:0007669"/>
    <property type="project" value="UniProtKB-SubCell"/>
</dbReference>
<evidence type="ECO:0000256" key="5">
    <source>
        <dbReference type="ARBA" id="ARBA00023015"/>
    </source>
</evidence>
<dbReference type="Pfam" id="PF02820">
    <property type="entry name" value="MBT"/>
    <property type="match status" value="2"/>
</dbReference>
<dbReference type="InterPro" id="IPR047531">
    <property type="entry name" value="SAM_Scm-like"/>
</dbReference>
<dbReference type="CDD" id="cd20092">
    <property type="entry name" value="MBT_dScm-like_rpt2"/>
    <property type="match status" value="1"/>
</dbReference>
<keyword evidence="12" id="KW-1185">Reference proteome</keyword>
<name>A0AAN9TUY0_9HEMI</name>
<dbReference type="SUPFAM" id="SSF47769">
    <property type="entry name" value="SAM/Pointed domain"/>
    <property type="match status" value="1"/>
</dbReference>
<evidence type="ECO:0000259" key="10">
    <source>
        <dbReference type="SMART" id="SM00454"/>
    </source>
</evidence>
<feature type="compositionally biased region" description="Polar residues" evidence="9">
    <location>
        <begin position="542"/>
        <end position="553"/>
    </location>
</feature>
<keyword evidence="4" id="KW-0677">Repeat</keyword>
<dbReference type="InterPro" id="IPR021987">
    <property type="entry name" value="SLED"/>
</dbReference>
<dbReference type="SMART" id="SM00561">
    <property type="entry name" value="MBT"/>
    <property type="match status" value="2"/>
</dbReference>
<comment type="caution">
    <text evidence="11">The sequence shown here is derived from an EMBL/GenBank/DDBJ whole genome shotgun (WGS) entry which is preliminary data.</text>
</comment>
<dbReference type="PANTHER" id="PTHR12247:SF132">
    <property type="entry name" value="POLYCOMB PROTEIN SCM"/>
    <property type="match status" value="1"/>
</dbReference>
<dbReference type="PROSITE" id="PS51079">
    <property type="entry name" value="MBT"/>
    <property type="match status" value="2"/>
</dbReference>
<proteinExistence type="inferred from homology"/>
<dbReference type="InterPro" id="IPR001660">
    <property type="entry name" value="SAM"/>
</dbReference>
<reference evidence="11 12" key="1">
    <citation type="submission" date="2024-03" db="EMBL/GenBank/DDBJ databases">
        <title>Adaptation during the transition from Ophiocordyceps entomopathogen to insect associate is accompanied by gene loss and intensified selection.</title>
        <authorList>
            <person name="Ward C.M."/>
            <person name="Onetto C.A."/>
            <person name="Borneman A.R."/>
        </authorList>
    </citation>
    <scope>NUCLEOTIDE SEQUENCE [LARGE SCALE GENOMIC DNA]</scope>
    <source>
        <strain evidence="11">AWRI1</strain>
        <tissue evidence="11">Single Adult Female</tissue>
    </source>
</reference>
<feature type="region of interest" description="Disordered" evidence="9">
    <location>
        <begin position="528"/>
        <end position="616"/>
    </location>
</feature>
<comment type="similarity">
    <text evidence="2">Belongs to the SCM family.</text>
</comment>
<feature type="compositionally biased region" description="Basic and acidic residues" evidence="9">
    <location>
        <begin position="528"/>
        <end position="541"/>
    </location>
</feature>
<dbReference type="InterPro" id="IPR050548">
    <property type="entry name" value="PcG_chromatin_remod_factors"/>
</dbReference>
<dbReference type="InterPro" id="IPR004092">
    <property type="entry name" value="Mbt"/>
</dbReference>
<keyword evidence="6" id="KW-0804">Transcription</keyword>
<dbReference type="GO" id="GO:0003682">
    <property type="term" value="F:chromatin binding"/>
    <property type="evidence" value="ECO:0007669"/>
    <property type="project" value="TreeGrafter"/>
</dbReference>
<evidence type="ECO:0000313" key="12">
    <source>
        <dbReference type="Proteomes" id="UP001367676"/>
    </source>
</evidence>
<sequence length="690" mass="77093">MSTQVIKSRGRPKNNTPCTWCFDTKSPLKFLYKTQDETKKFCSEDCFSAFRAACAKNSSFDSRNEAHNAIEKQEASSNEAQESSFIDDTVKPNRKTSNTDSNEKSLSNKSSISSDLSPSPSYYMPTSQFFDWNAYLKETSSEAAPAFCFKQYEEPPENKFEPGMKLETIDPRNSTSTCVATVIHKVGPRLRLRLDGGDNKNDFWRLVDSSEISVVGTVMEKGGLLQPPLGFRSNASCWPQFLQKTLNNARMAEPFLFVPEPPTPPENFFKPGQKLEAIDRKNPHLICAATIGKVEDDDIFISFDGWKGAFDYNCKYYSRDIFPVGWCQKSGHLLQPPGHKIAAGKNKTRIQGGPVMLPCGSPVHNSNMIVQTSSAPTSPQVTLIEADTSTIIPKLETRQVCVYVNSECNCGPFLNPNKMSQIPLTFGPDTIKRVLRESVQHLVDASRNQKQVTGMLKQGEGKVIITAVYDKKSSHFRLPEIEKEDEFWNFINNFLEYLECCENLFSNTPLTGPCPKCQNSAVPVKKEVGRKDANMKIRKSNDFANNATVINSRPNKRRVSPESSCPSSPQSSDSNSLNNISISSTMPPNKVRKPVAEQEAATSTTQAEIPPKIPPDPTDWTIENVISFISFSDSALSIHGDLFRRHEIDGKAFLLLNSDTMMKYMGLKLGPALKIFNLILKIKLRRHVVL</sequence>
<dbReference type="InterPro" id="IPR038348">
    <property type="entry name" value="SLED_sf"/>
</dbReference>
<keyword evidence="5" id="KW-0805">Transcription regulation</keyword>
<dbReference type="AlphaFoldDB" id="A0AAN9TUY0"/>
<dbReference type="EMBL" id="JBBCAQ010000002">
    <property type="protein sequence ID" value="KAK7605377.1"/>
    <property type="molecule type" value="Genomic_DNA"/>
</dbReference>
<feature type="compositionally biased region" description="Low complexity" evidence="9">
    <location>
        <begin position="561"/>
        <end position="584"/>
    </location>
</feature>
<organism evidence="11 12">
    <name type="scientific">Parthenolecanium corni</name>
    <dbReference type="NCBI Taxonomy" id="536013"/>
    <lineage>
        <taxon>Eukaryota</taxon>
        <taxon>Metazoa</taxon>
        <taxon>Ecdysozoa</taxon>
        <taxon>Arthropoda</taxon>
        <taxon>Hexapoda</taxon>
        <taxon>Insecta</taxon>
        <taxon>Pterygota</taxon>
        <taxon>Neoptera</taxon>
        <taxon>Paraneoptera</taxon>
        <taxon>Hemiptera</taxon>
        <taxon>Sternorrhyncha</taxon>
        <taxon>Coccoidea</taxon>
        <taxon>Coccidae</taxon>
        <taxon>Parthenolecanium</taxon>
    </lineage>
</organism>
<dbReference type="SUPFAM" id="SSF63748">
    <property type="entry name" value="Tudor/PWWP/MBT"/>
    <property type="match status" value="2"/>
</dbReference>
<feature type="compositionally biased region" description="Low complexity" evidence="9">
    <location>
        <begin position="75"/>
        <end position="84"/>
    </location>
</feature>
<feature type="repeat" description="MBT" evidence="8">
    <location>
        <begin position="130"/>
        <end position="228"/>
    </location>
</feature>
<dbReference type="Pfam" id="PF12140">
    <property type="entry name" value="SLED"/>
    <property type="match status" value="1"/>
</dbReference>
<evidence type="ECO:0000256" key="3">
    <source>
        <dbReference type="ARBA" id="ARBA00022491"/>
    </source>
</evidence>
<evidence type="ECO:0000256" key="9">
    <source>
        <dbReference type="SAM" id="MobiDB-lite"/>
    </source>
</evidence>
<accession>A0AAN9TUY0</accession>
<dbReference type="Proteomes" id="UP001367676">
    <property type="component" value="Unassembled WGS sequence"/>
</dbReference>
<evidence type="ECO:0000313" key="11">
    <source>
        <dbReference type="EMBL" id="KAK7605377.1"/>
    </source>
</evidence>
<feature type="region of interest" description="Disordered" evidence="9">
    <location>
        <begin position="71"/>
        <end position="118"/>
    </location>
</feature>
<dbReference type="GO" id="GO:0045892">
    <property type="term" value="P:negative regulation of DNA-templated transcription"/>
    <property type="evidence" value="ECO:0007669"/>
    <property type="project" value="TreeGrafter"/>
</dbReference>
<feature type="compositionally biased region" description="Low complexity" evidence="9">
    <location>
        <begin position="597"/>
        <end position="608"/>
    </location>
</feature>
<comment type="subcellular location">
    <subcellularLocation>
        <location evidence="1">Nucleus</location>
    </subcellularLocation>
</comment>
<feature type="repeat" description="MBT" evidence="8">
    <location>
        <begin position="236"/>
        <end position="337"/>
    </location>
</feature>
<evidence type="ECO:0000256" key="6">
    <source>
        <dbReference type="ARBA" id="ARBA00023163"/>
    </source>
</evidence>
<dbReference type="PANTHER" id="PTHR12247">
    <property type="entry name" value="POLYCOMB GROUP PROTEIN"/>
    <property type="match status" value="1"/>
</dbReference>
<dbReference type="GO" id="GO:0042393">
    <property type="term" value="F:histone binding"/>
    <property type="evidence" value="ECO:0007669"/>
    <property type="project" value="TreeGrafter"/>
</dbReference>